<feature type="compositionally biased region" description="Acidic residues" evidence="1">
    <location>
        <begin position="66"/>
        <end position="75"/>
    </location>
</feature>
<protein>
    <submittedName>
        <fullName evidence="2">Uncharacterized protein</fullName>
    </submittedName>
</protein>
<evidence type="ECO:0000256" key="1">
    <source>
        <dbReference type="SAM" id="MobiDB-lite"/>
    </source>
</evidence>
<evidence type="ECO:0000313" key="3">
    <source>
        <dbReference type="Proteomes" id="UP000775213"/>
    </source>
</evidence>
<name>A0AAV7HTH7_DENCH</name>
<evidence type="ECO:0000313" key="2">
    <source>
        <dbReference type="EMBL" id="KAH0471163.1"/>
    </source>
</evidence>
<sequence length="75" mass="7646">MVVLLEDGWTLVDASSSSSLENVLNSLSIPSSSKSRGESSEAWLGDNPSTTTKGGVGGVGGMAETDSIDAETEIK</sequence>
<comment type="caution">
    <text evidence="2">The sequence shown here is derived from an EMBL/GenBank/DDBJ whole genome shotgun (WGS) entry which is preliminary data.</text>
</comment>
<feature type="region of interest" description="Disordered" evidence="1">
    <location>
        <begin position="16"/>
        <end position="75"/>
    </location>
</feature>
<dbReference type="EMBL" id="JAGFBR010000001">
    <property type="protein sequence ID" value="KAH0471163.1"/>
    <property type="molecule type" value="Genomic_DNA"/>
</dbReference>
<dbReference type="AlphaFoldDB" id="A0AAV7HTH7"/>
<organism evidence="2 3">
    <name type="scientific">Dendrobium chrysotoxum</name>
    <name type="common">Orchid</name>
    <dbReference type="NCBI Taxonomy" id="161865"/>
    <lineage>
        <taxon>Eukaryota</taxon>
        <taxon>Viridiplantae</taxon>
        <taxon>Streptophyta</taxon>
        <taxon>Embryophyta</taxon>
        <taxon>Tracheophyta</taxon>
        <taxon>Spermatophyta</taxon>
        <taxon>Magnoliopsida</taxon>
        <taxon>Liliopsida</taxon>
        <taxon>Asparagales</taxon>
        <taxon>Orchidaceae</taxon>
        <taxon>Epidendroideae</taxon>
        <taxon>Malaxideae</taxon>
        <taxon>Dendrobiinae</taxon>
        <taxon>Dendrobium</taxon>
    </lineage>
</organism>
<proteinExistence type="predicted"/>
<dbReference type="Proteomes" id="UP000775213">
    <property type="component" value="Unassembled WGS sequence"/>
</dbReference>
<gene>
    <name evidence="2" type="ORF">IEQ34_000886</name>
</gene>
<accession>A0AAV7HTH7</accession>
<reference evidence="2 3" key="1">
    <citation type="journal article" date="2021" name="Hortic Res">
        <title>Chromosome-scale assembly of the Dendrobium chrysotoxum genome enhances the understanding of orchid evolution.</title>
        <authorList>
            <person name="Zhang Y."/>
            <person name="Zhang G.Q."/>
            <person name="Zhang D."/>
            <person name="Liu X.D."/>
            <person name="Xu X.Y."/>
            <person name="Sun W.H."/>
            <person name="Yu X."/>
            <person name="Zhu X."/>
            <person name="Wang Z.W."/>
            <person name="Zhao X."/>
            <person name="Zhong W.Y."/>
            <person name="Chen H."/>
            <person name="Yin W.L."/>
            <person name="Huang T."/>
            <person name="Niu S.C."/>
            <person name="Liu Z.J."/>
        </authorList>
    </citation>
    <scope>NUCLEOTIDE SEQUENCE [LARGE SCALE GENOMIC DNA]</scope>
    <source>
        <strain evidence="2">Lindl</strain>
    </source>
</reference>
<feature type="compositionally biased region" description="Low complexity" evidence="1">
    <location>
        <begin position="16"/>
        <end position="34"/>
    </location>
</feature>
<keyword evidence="3" id="KW-1185">Reference proteome</keyword>